<dbReference type="InterPro" id="IPR036291">
    <property type="entry name" value="NAD(P)-bd_dom_sf"/>
</dbReference>
<dbReference type="SMART" id="SM00829">
    <property type="entry name" value="PKS_ER"/>
    <property type="match status" value="1"/>
</dbReference>
<proteinExistence type="predicted"/>
<evidence type="ECO:0000313" key="3">
    <source>
        <dbReference type="Proteomes" id="UP001611075"/>
    </source>
</evidence>
<dbReference type="Gene3D" id="3.40.50.720">
    <property type="entry name" value="NAD(P)-binding Rossmann-like Domain"/>
    <property type="match status" value="1"/>
</dbReference>
<dbReference type="PANTHER" id="PTHR11695:SF294">
    <property type="entry name" value="RETICULON-4-INTERACTING PROTEIN 1, MITOCHONDRIAL"/>
    <property type="match status" value="1"/>
</dbReference>
<dbReference type="Gene3D" id="3.90.180.10">
    <property type="entry name" value="Medium-chain alcohol dehydrogenases, catalytic domain"/>
    <property type="match status" value="1"/>
</dbReference>
<dbReference type="InterPro" id="IPR013154">
    <property type="entry name" value="ADH-like_N"/>
</dbReference>
<feature type="domain" description="Enoyl reductase (ER)" evidence="1">
    <location>
        <begin position="14"/>
        <end position="313"/>
    </location>
</feature>
<reference evidence="2 3" key="1">
    <citation type="submission" date="2024-10" db="EMBL/GenBank/DDBJ databases">
        <title>The Natural Products Discovery Center: Release of the First 8490 Sequenced Strains for Exploring Actinobacteria Biosynthetic Diversity.</title>
        <authorList>
            <person name="Kalkreuter E."/>
            <person name="Kautsar S.A."/>
            <person name="Yang D."/>
            <person name="Bader C.D."/>
            <person name="Teijaro C.N."/>
            <person name="Fluegel L."/>
            <person name="Davis C.M."/>
            <person name="Simpson J.R."/>
            <person name="Lauterbach L."/>
            <person name="Steele A.D."/>
            <person name="Gui C."/>
            <person name="Meng S."/>
            <person name="Li G."/>
            <person name="Viehrig K."/>
            <person name="Ye F."/>
            <person name="Su P."/>
            <person name="Kiefer A.F."/>
            <person name="Nichols A."/>
            <person name="Cepeda A.J."/>
            <person name="Yan W."/>
            <person name="Fan B."/>
            <person name="Jiang Y."/>
            <person name="Adhikari A."/>
            <person name="Zheng C.-J."/>
            <person name="Schuster L."/>
            <person name="Cowan T.M."/>
            <person name="Smanski M.J."/>
            <person name="Chevrette M.G."/>
            <person name="De Carvalho L.P.S."/>
            <person name="Shen B."/>
        </authorList>
    </citation>
    <scope>NUCLEOTIDE SEQUENCE [LARGE SCALE GENOMIC DNA]</scope>
    <source>
        <strain evidence="2 3">NPDC021253</strain>
    </source>
</reference>
<dbReference type="Pfam" id="PF08240">
    <property type="entry name" value="ADH_N"/>
    <property type="match status" value="1"/>
</dbReference>
<dbReference type="PANTHER" id="PTHR11695">
    <property type="entry name" value="ALCOHOL DEHYDROGENASE RELATED"/>
    <property type="match status" value="1"/>
</dbReference>
<dbReference type="SUPFAM" id="SSF50129">
    <property type="entry name" value="GroES-like"/>
    <property type="match status" value="1"/>
</dbReference>
<dbReference type="InterPro" id="IPR050700">
    <property type="entry name" value="YIM1/Zinc_Alcohol_DH_Fams"/>
</dbReference>
<gene>
    <name evidence="2" type="ORF">ACH4OY_23795</name>
</gene>
<accession>A0ABW7ST44</accession>
<name>A0ABW7ST44_9ACTN</name>
<keyword evidence="3" id="KW-1185">Reference proteome</keyword>
<dbReference type="Pfam" id="PF13602">
    <property type="entry name" value="ADH_zinc_N_2"/>
    <property type="match status" value="1"/>
</dbReference>
<dbReference type="InterPro" id="IPR020843">
    <property type="entry name" value="ER"/>
</dbReference>
<dbReference type="SUPFAM" id="SSF51735">
    <property type="entry name" value="NAD(P)-binding Rossmann-fold domains"/>
    <property type="match status" value="1"/>
</dbReference>
<dbReference type="RefSeq" id="WP_396683107.1">
    <property type="nucleotide sequence ID" value="NZ_JBIRPU010000020.1"/>
</dbReference>
<dbReference type="InterPro" id="IPR011032">
    <property type="entry name" value="GroES-like_sf"/>
</dbReference>
<comment type="caution">
    <text evidence="2">The sequence shown here is derived from an EMBL/GenBank/DDBJ whole genome shotgun (WGS) entry which is preliminary data.</text>
</comment>
<dbReference type="CDD" id="cd08267">
    <property type="entry name" value="MDR1"/>
    <property type="match status" value="1"/>
</dbReference>
<sequence length="316" mass="32948">MTITMHAARYDHYGPPSVLGLHTVAVPEPPAGHLRVRVHATSVNAVDLMLRAGGGRPLSGNRFPRGVGLDFVGEVDAVGEGDSDWRPKDRVWGGIPDYFRGAGTAAEYVVVPVNHVARAPRTLDPVSAAALPTGGVTALIALHDHARLRAGQTVLVRGAAGGFGHVCVQLAHAMGARVTALAGAGRLAAVRDLGAAEALDYRRTSPKDLPLFDVVVDAVGTELAAYRRLGRRTVTIAFGSPRALAAVAASTAHGSRRIRTFSGKLLTPTLQRLTAHVEAGDLRPSVAAVHPLTEAAEAHRSAEAGGSLGKHVIRIS</sequence>
<organism evidence="2 3">
    <name type="scientific">Micromonospora rubida</name>
    <dbReference type="NCBI Taxonomy" id="2697657"/>
    <lineage>
        <taxon>Bacteria</taxon>
        <taxon>Bacillati</taxon>
        <taxon>Actinomycetota</taxon>
        <taxon>Actinomycetes</taxon>
        <taxon>Micromonosporales</taxon>
        <taxon>Micromonosporaceae</taxon>
        <taxon>Micromonospora</taxon>
    </lineage>
</organism>
<evidence type="ECO:0000313" key="2">
    <source>
        <dbReference type="EMBL" id="MFI0795676.1"/>
    </source>
</evidence>
<dbReference type="Proteomes" id="UP001611075">
    <property type="component" value="Unassembled WGS sequence"/>
</dbReference>
<evidence type="ECO:0000259" key="1">
    <source>
        <dbReference type="SMART" id="SM00829"/>
    </source>
</evidence>
<dbReference type="EMBL" id="JBIRPU010000020">
    <property type="protein sequence ID" value="MFI0795676.1"/>
    <property type="molecule type" value="Genomic_DNA"/>
</dbReference>
<protein>
    <submittedName>
        <fullName evidence="2">NAD(P)-dependent alcohol dehydrogenase</fullName>
    </submittedName>
</protein>